<dbReference type="GeneID" id="106156686"/>
<feature type="region of interest" description="Disordered" evidence="6">
    <location>
        <begin position="205"/>
        <end position="252"/>
    </location>
</feature>
<dbReference type="PANTHER" id="PTHR31872">
    <property type="entry name" value="TRANSMEMBRANE PROTEIN 179"/>
    <property type="match status" value="1"/>
</dbReference>
<dbReference type="RefSeq" id="XP_013387512.1">
    <property type="nucleotide sequence ID" value="XM_013532058.1"/>
</dbReference>
<dbReference type="AlphaFoldDB" id="A0A1S3HN98"/>
<keyword evidence="2 7" id="KW-0812">Transmembrane</keyword>
<dbReference type="InterPro" id="IPR029673">
    <property type="entry name" value="TMEM179"/>
</dbReference>
<proteinExistence type="inferred from homology"/>
<dbReference type="InParanoid" id="A0A1S3HN98"/>
<evidence type="ECO:0000256" key="3">
    <source>
        <dbReference type="ARBA" id="ARBA00022989"/>
    </source>
</evidence>
<comment type="subcellular location">
    <subcellularLocation>
        <location evidence="1">Membrane</location>
        <topology evidence="1">Multi-pass membrane protein</topology>
    </subcellularLocation>
</comment>
<protein>
    <submittedName>
        <fullName evidence="9">Uncharacterized protein LOC106156686</fullName>
    </submittedName>
</protein>
<dbReference type="KEGG" id="lak:106156686"/>
<gene>
    <name evidence="9" type="primary">LOC106156686</name>
</gene>
<dbReference type="PANTHER" id="PTHR31872:SF4">
    <property type="entry name" value="TRANSMEMBRANE PROTEIN 179"/>
    <property type="match status" value="1"/>
</dbReference>
<feature type="transmembrane region" description="Helical" evidence="7">
    <location>
        <begin position="71"/>
        <end position="92"/>
    </location>
</feature>
<evidence type="ECO:0000256" key="7">
    <source>
        <dbReference type="SAM" id="Phobius"/>
    </source>
</evidence>
<keyword evidence="4 7" id="KW-0472">Membrane</keyword>
<feature type="transmembrane region" description="Helical" evidence="7">
    <location>
        <begin position="104"/>
        <end position="125"/>
    </location>
</feature>
<evidence type="ECO:0000256" key="1">
    <source>
        <dbReference type="ARBA" id="ARBA00004141"/>
    </source>
</evidence>
<dbReference type="InterPro" id="IPR059010">
    <property type="entry name" value="TMEM179-179B"/>
</dbReference>
<comment type="similarity">
    <text evidence="5">Belongs to the TMEM179 family.</text>
</comment>
<accession>A0A1S3HN98</accession>
<feature type="transmembrane region" description="Helical" evidence="7">
    <location>
        <begin position="167"/>
        <end position="193"/>
    </location>
</feature>
<organism evidence="8 9">
    <name type="scientific">Lingula anatina</name>
    <name type="common">Brachiopod</name>
    <name type="synonym">Lingula unguis</name>
    <dbReference type="NCBI Taxonomy" id="7574"/>
    <lineage>
        <taxon>Eukaryota</taxon>
        <taxon>Metazoa</taxon>
        <taxon>Spiralia</taxon>
        <taxon>Lophotrochozoa</taxon>
        <taxon>Brachiopoda</taxon>
        <taxon>Linguliformea</taxon>
        <taxon>Lingulata</taxon>
        <taxon>Lingulida</taxon>
        <taxon>Linguloidea</taxon>
        <taxon>Lingulidae</taxon>
        <taxon>Lingula</taxon>
    </lineage>
</organism>
<keyword evidence="8" id="KW-1185">Reference proteome</keyword>
<evidence type="ECO:0000256" key="2">
    <source>
        <dbReference type="ARBA" id="ARBA00022692"/>
    </source>
</evidence>
<evidence type="ECO:0000313" key="9">
    <source>
        <dbReference type="RefSeq" id="XP_013387512.1"/>
    </source>
</evidence>
<dbReference type="Pfam" id="PF26158">
    <property type="entry name" value="Claudin_TMEM179-179B"/>
    <property type="match status" value="1"/>
</dbReference>
<evidence type="ECO:0000313" key="8">
    <source>
        <dbReference type="Proteomes" id="UP000085678"/>
    </source>
</evidence>
<reference evidence="9" key="1">
    <citation type="submission" date="2025-08" db="UniProtKB">
        <authorList>
            <consortium name="RefSeq"/>
        </authorList>
    </citation>
    <scope>IDENTIFICATION</scope>
    <source>
        <tissue evidence="9">Gonads</tissue>
    </source>
</reference>
<sequence length="252" mass="28364">MQFQAIAGVFSRCLVITLSFATVIPFGRVISQLGDNCILFARPELLSANGSAIVGLEKTKWGSMSWCEYCTYAIIFDIIVSVISCWFIFVFFRRGDYNRHKVCLTVPMLILEVCLFGFSLAAAVVREVGFRAWCNTLQTELGWAHCNEHSVVLESNPKREKIIFVPMHISVICNWCLCVVVFFQLIATVVACVQVNKVPDSKQLNNNGTSLLPDSKTKPPMRHVKQGEERQVEQNEPHFSKTTSAAEADRTY</sequence>
<name>A0A1S3HN98_LINAN</name>
<evidence type="ECO:0000256" key="6">
    <source>
        <dbReference type="SAM" id="MobiDB-lite"/>
    </source>
</evidence>
<dbReference type="Proteomes" id="UP000085678">
    <property type="component" value="Unplaced"/>
</dbReference>
<keyword evidence="3 7" id="KW-1133">Transmembrane helix</keyword>
<evidence type="ECO:0000256" key="5">
    <source>
        <dbReference type="ARBA" id="ARBA00093776"/>
    </source>
</evidence>
<feature type="compositionally biased region" description="Basic and acidic residues" evidence="6">
    <location>
        <begin position="225"/>
        <end position="239"/>
    </location>
</feature>
<evidence type="ECO:0000256" key="4">
    <source>
        <dbReference type="ARBA" id="ARBA00023136"/>
    </source>
</evidence>